<name>A0ABQ6WF24_9EURO</name>
<protein>
    <recommendedName>
        <fullName evidence="4">Clr5 domain-containing protein</fullName>
    </recommendedName>
</protein>
<proteinExistence type="predicted"/>
<sequence>MIEDEAVPSDIPEWSYPSRNFPKVQDLYGKLPGIEDQLRRSTSVKEGGTNLPHLGLPPQQVAHVPHAQGTALETYKKEHCLESVGSVPCLLSFQKAASRGKKERFGYERRPRHKTKDDHYEYKGKMSHEKDGRVTKTKRRRSAKRNRKHTMNDNFHASNVARGRLTLQSNMNLGLFHMGRTSSPVKVQGADLSFSEMKFLSYRARKDRETACIYRGKEGNGIVCRNSPNKNRRGSLTLLNTADERAGRQASDVFPHETSVYGHGQRNNMLQVYTYASSQHQNEGNEGISRTATAYTWSESVRGYSTMDDPCEWCTRQLLSIDWDVQDNNEAIATVKSTRKYWSLEELKCLLDQRKLLWDSDAYSPVVWTNESTHWRRRKRKRSQSIGEGEPAQTPKRVNKHNSENKAECYGVISIPATNHHDPASEPPALLRSSGDTDGVSMHMLHGQPAPASPQAFDQADIIEPPTSDFTLYGTSSFISSSLHIQNPRSVMQSHGSCGLKEAKTSTTSAMIWDYDKSPAQFANRAAPLPGGDCALIAQTLSAAYDVIMQPEEDPLYKLPKHRMVDTPMRDASSGVGGNGNIFQVPDDYHGLPYDLASYWLPGIASETGIFSHGSYYSTEQKRYLGLPQPNYAVQPQYFTGQFPEARFSAGETPEVVMTEAESRPTTAMVSGLQEALLGGLKGFWRQQKLY</sequence>
<gene>
    <name evidence="2" type="ORF">BDV36DRAFT_297751</name>
</gene>
<reference evidence="2 3" key="1">
    <citation type="submission" date="2019-04" db="EMBL/GenBank/DDBJ databases">
        <authorList>
            <consortium name="DOE Joint Genome Institute"/>
            <person name="Mondo S."/>
            <person name="Kjaerbolling I."/>
            <person name="Vesth T."/>
            <person name="Frisvad J.C."/>
            <person name="Nybo J.L."/>
            <person name="Theobald S."/>
            <person name="Kildgaard S."/>
            <person name="Isbrandt T."/>
            <person name="Kuo A."/>
            <person name="Sato A."/>
            <person name="Lyhne E.K."/>
            <person name="Kogle M.E."/>
            <person name="Wiebenga A."/>
            <person name="Kun R.S."/>
            <person name="Lubbers R.J."/>
            <person name="Makela M.R."/>
            <person name="Barry K."/>
            <person name="Chovatia M."/>
            <person name="Clum A."/>
            <person name="Daum C."/>
            <person name="Haridas S."/>
            <person name="He G."/>
            <person name="LaButti K."/>
            <person name="Lipzen A."/>
            <person name="Riley R."/>
            <person name="Salamov A."/>
            <person name="Simmons B.A."/>
            <person name="Magnuson J.K."/>
            <person name="Henrissat B."/>
            <person name="Mortensen U.H."/>
            <person name="Larsen T.O."/>
            <person name="Devries R.P."/>
            <person name="Grigoriev I.V."/>
            <person name="Machida M."/>
            <person name="Baker S.E."/>
            <person name="Andersen M.R."/>
            <person name="Cantor M.N."/>
            <person name="Hua S.X."/>
        </authorList>
    </citation>
    <scope>NUCLEOTIDE SEQUENCE [LARGE SCALE GENOMIC DNA]</scope>
    <source>
        <strain evidence="2 3">CBS 117616</strain>
    </source>
</reference>
<accession>A0ABQ6WF24</accession>
<evidence type="ECO:0000313" key="2">
    <source>
        <dbReference type="EMBL" id="KAE8415744.1"/>
    </source>
</evidence>
<keyword evidence="3" id="KW-1185">Reference proteome</keyword>
<evidence type="ECO:0008006" key="4">
    <source>
        <dbReference type="Google" id="ProtNLM"/>
    </source>
</evidence>
<feature type="region of interest" description="Disordered" evidence="1">
    <location>
        <begin position="377"/>
        <end position="402"/>
    </location>
</feature>
<dbReference type="EMBL" id="ML735762">
    <property type="protein sequence ID" value="KAE8415744.1"/>
    <property type="molecule type" value="Genomic_DNA"/>
</dbReference>
<organism evidence="2 3">
    <name type="scientific">Aspergillus pseudocaelatus</name>
    <dbReference type="NCBI Taxonomy" id="1825620"/>
    <lineage>
        <taxon>Eukaryota</taxon>
        <taxon>Fungi</taxon>
        <taxon>Dikarya</taxon>
        <taxon>Ascomycota</taxon>
        <taxon>Pezizomycotina</taxon>
        <taxon>Eurotiomycetes</taxon>
        <taxon>Eurotiomycetidae</taxon>
        <taxon>Eurotiales</taxon>
        <taxon>Aspergillaceae</taxon>
        <taxon>Aspergillus</taxon>
        <taxon>Aspergillus subgen. Circumdati</taxon>
    </lineage>
</organism>
<evidence type="ECO:0000313" key="3">
    <source>
        <dbReference type="Proteomes" id="UP000325395"/>
    </source>
</evidence>
<feature type="region of interest" description="Disordered" evidence="1">
    <location>
        <begin position="126"/>
        <end position="148"/>
    </location>
</feature>
<dbReference type="Proteomes" id="UP000325395">
    <property type="component" value="Unassembled WGS sequence"/>
</dbReference>
<feature type="compositionally biased region" description="Basic residues" evidence="1">
    <location>
        <begin position="135"/>
        <end position="148"/>
    </location>
</feature>
<evidence type="ECO:0000256" key="1">
    <source>
        <dbReference type="SAM" id="MobiDB-lite"/>
    </source>
</evidence>